<reference evidence="1" key="1">
    <citation type="journal article" date="2019" name="Database">
        <title>The radish genome database (RadishGD): an integrated information resource for radish genomics.</title>
        <authorList>
            <person name="Yu H.J."/>
            <person name="Baek S."/>
            <person name="Lee Y.J."/>
            <person name="Cho A."/>
            <person name="Mun J.H."/>
        </authorList>
    </citation>
    <scope>NUCLEOTIDE SEQUENCE [LARGE SCALE GENOMIC DNA]</scope>
    <source>
        <strain evidence="1">cv. WK10039</strain>
    </source>
</reference>
<evidence type="ECO:0000313" key="2">
    <source>
        <dbReference type="RefSeq" id="XP_018456921.1"/>
    </source>
</evidence>
<proteinExistence type="predicted"/>
<sequence>MKLVKSLSRLQGMFNRTIRLLEAGINSSLCNVLLLPHYFLCGGLLFTITFSSECFCYSYVFDGNPRELKRQELAKRPLLKQERNVLHSANQERCMVWLPKIWDSFNFWGS</sequence>
<reference evidence="2" key="2">
    <citation type="submission" date="2025-08" db="UniProtKB">
        <authorList>
            <consortium name="RefSeq"/>
        </authorList>
    </citation>
    <scope>IDENTIFICATION</scope>
    <source>
        <tissue evidence="2">Leaf</tissue>
    </source>
</reference>
<dbReference type="GeneID" id="108827907"/>
<protein>
    <submittedName>
        <fullName evidence="2">Uncharacterized protein LOC108827907</fullName>
    </submittedName>
</protein>
<dbReference type="RefSeq" id="XP_018456921.1">
    <property type="nucleotide sequence ID" value="XM_018601419.2"/>
</dbReference>
<dbReference type="AlphaFoldDB" id="A0A6J0LBN2"/>
<accession>A0A6J0LBN2</accession>
<dbReference type="KEGG" id="rsz:108827907"/>
<dbReference type="OrthoDB" id="1937206at2759"/>
<evidence type="ECO:0000313" key="1">
    <source>
        <dbReference type="Proteomes" id="UP000504610"/>
    </source>
</evidence>
<keyword evidence="1" id="KW-1185">Reference proteome</keyword>
<organism evidence="1 2">
    <name type="scientific">Raphanus sativus</name>
    <name type="common">Radish</name>
    <name type="synonym">Raphanus raphanistrum var. sativus</name>
    <dbReference type="NCBI Taxonomy" id="3726"/>
    <lineage>
        <taxon>Eukaryota</taxon>
        <taxon>Viridiplantae</taxon>
        <taxon>Streptophyta</taxon>
        <taxon>Embryophyta</taxon>
        <taxon>Tracheophyta</taxon>
        <taxon>Spermatophyta</taxon>
        <taxon>Magnoliopsida</taxon>
        <taxon>eudicotyledons</taxon>
        <taxon>Gunneridae</taxon>
        <taxon>Pentapetalae</taxon>
        <taxon>rosids</taxon>
        <taxon>malvids</taxon>
        <taxon>Brassicales</taxon>
        <taxon>Brassicaceae</taxon>
        <taxon>Brassiceae</taxon>
        <taxon>Raphanus</taxon>
    </lineage>
</organism>
<dbReference type="Proteomes" id="UP000504610">
    <property type="component" value="Chromosome 9"/>
</dbReference>
<gene>
    <name evidence="2" type="primary">LOC108827907</name>
</gene>
<name>A0A6J0LBN2_RAPSA</name>